<keyword evidence="9" id="KW-0418">Kinase</keyword>
<dbReference type="EC" id="2.7.11.10" evidence="3"/>
<dbReference type="GO" id="GO:0045944">
    <property type="term" value="P:positive regulation of transcription by RNA polymerase II"/>
    <property type="evidence" value="ECO:0007669"/>
    <property type="project" value="TreeGrafter"/>
</dbReference>
<protein>
    <recommendedName>
        <fullName evidence="3">IkappaB kinase</fullName>
        <ecNumber evidence="3">2.7.11.10</ecNumber>
    </recommendedName>
</protein>
<feature type="domain" description="Protein kinase" evidence="13">
    <location>
        <begin position="12"/>
        <end position="298"/>
    </location>
</feature>
<dbReference type="Gene3D" id="1.20.1270.250">
    <property type="match status" value="1"/>
</dbReference>
<evidence type="ECO:0000256" key="12">
    <source>
        <dbReference type="ARBA" id="ARBA00048789"/>
    </source>
</evidence>
<evidence type="ECO:0000256" key="10">
    <source>
        <dbReference type="ARBA" id="ARBA00022840"/>
    </source>
</evidence>
<evidence type="ECO:0000256" key="11">
    <source>
        <dbReference type="ARBA" id="ARBA00023242"/>
    </source>
</evidence>
<dbReference type="InterPro" id="IPR011009">
    <property type="entry name" value="Kinase-like_dom_sf"/>
</dbReference>
<dbReference type="PROSITE" id="PS00108">
    <property type="entry name" value="PROTEIN_KINASE_ST"/>
    <property type="match status" value="1"/>
</dbReference>
<evidence type="ECO:0000256" key="4">
    <source>
        <dbReference type="ARBA" id="ARBA00022490"/>
    </source>
</evidence>
<dbReference type="GO" id="GO:0033209">
    <property type="term" value="P:tumor necrosis factor-mediated signaling pathway"/>
    <property type="evidence" value="ECO:0007669"/>
    <property type="project" value="TreeGrafter"/>
</dbReference>
<evidence type="ECO:0000256" key="1">
    <source>
        <dbReference type="ARBA" id="ARBA00004123"/>
    </source>
</evidence>
<evidence type="ECO:0000256" key="5">
    <source>
        <dbReference type="ARBA" id="ARBA00022527"/>
    </source>
</evidence>
<keyword evidence="6" id="KW-0597">Phosphoprotein</keyword>
<keyword evidence="8" id="KW-0547">Nucleotide-binding</keyword>
<reference evidence="14" key="1">
    <citation type="submission" date="2022-08" db="UniProtKB">
        <authorList>
            <consortium name="EnsemblMetazoa"/>
        </authorList>
    </citation>
    <scope>IDENTIFICATION</scope>
    <source>
        <strain evidence="14">05x7-T-G4-1.051#20</strain>
    </source>
</reference>
<dbReference type="SUPFAM" id="SSF56112">
    <property type="entry name" value="Protein kinase-like (PK-like)"/>
    <property type="match status" value="1"/>
</dbReference>
<accession>A0A8W8JBG4</accession>
<proteinExistence type="predicted"/>
<dbReference type="Proteomes" id="UP000005408">
    <property type="component" value="Unassembled WGS sequence"/>
</dbReference>
<keyword evidence="15" id="KW-1185">Reference proteome</keyword>
<evidence type="ECO:0000259" key="13">
    <source>
        <dbReference type="PROSITE" id="PS50011"/>
    </source>
</evidence>
<dbReference type="PANTHER" id="PTHR22969">
    <property type="entry name" value="IKB KINASE"/>
    <property type="match status" value="1"/>
</dbReference>
<comment type="subcellular location">
    <subcellularLocation>
        <location evidence="2">Cytoplasm</location>
    </subcellularLocation>
    <subcellularLocation>
        <location evidence="1">Nucleus</location>
    </subcellularLocation>
</comment>
<evidence type="ECO:0000313" key="15">
    <source>
        <dbReference type="Proteomes" id="UP000005408"/>
    </source>
</evidence>
<evidence type="ECO:0000256" key="9">
    <source>
        <dbReference type="ARBA" id="ARBA00022777"/>
    </source>
</evidence>
<dbReference type="EnsemblMetazoa" id="G1757.1">
    <property type="protein sequence ID" value="G1757.1:cds"/>
    <property type="gene ID" value="G1757"/>
</dbReference>
<keyword evidence="7" id="KW-0808">Transferase</keyword>
<keyword evidence="11" id="KW-0539">Nucleus</keyword>
<dbReference type="GO" id="GO:0008384">
    <property type="term" value="F:IkappaB kinase activity"/>
    <property type="evidence" value="ECO:0007669"/>
    <property type="project" value="UniProtKB-EC"/>
</dbReference>
<evidence type="ECO:0000313" key="14">
    <source>
        <dbReference type="EnsemblMetazoa" id="G1757.1:cds"/>
    </source>
</evidence>
<dbReference type="PROSITE" id="PS50011">
    <property type="entry name" value="PROTEIN_KINASE_DOM"/>
    <property type="match status" value="1"/>
</dbReference>
<comment type="catalytic activity">
    <reaction evidence="12">
        <text>L-seryl-[I-kappa-B protein] + ATP = O-phospho-L-seryl-[I-kappa-B protein] + ADP + H(+)</text>
        <dbReference type="Rhea" id="RHEA:19073"/>
        <dbReference type="Rhea" id="RHEA-COMP:13698"/>
        <dbReference type="Rhea" id="RHEA-COMP:13699"/>
        <dbReference type="ChEBI" id="CHEBI:15378"/>
        <dbReference type="ChEBI" id="CHEBI:29999"/>
        <dbReference type="ChEBI" id="CHEBI:30616"/>
        <dbReference type="ChEBI" id="CHEBI:83421"/>
        <dbReference type="ChEBI" id="CHEBI:456216"/>
        <dbReference type="EC" id="2.7.11.10"/>
    </reaction>
</comment>
<dbReference type="PANTHER" id="PTHR22969:SF17">
    <property type="entry name" value="INHIBITOR OF NUCLEAR FACTOR KAPPA-B KINASE SUBUNIT BETA"/>
    <property type="match status" value="1"/>
</dbReference>
<dbReference type="CDD" id="cd17046">
    <property type="entry name" value="Ubl_IKKA_like"/>
    <property type="match status" value="1"/>
</dbReference>
<dbReference type="InterPro" id="IPR046375">
    <property type="entry name" value="IKBKB_SDD_sf"/>
</dbReference>
<dbReference type="InterPro" id="IPR041185">
    <property type="entry name" value="IKBKB_SDD"/>
</dbReference>
<keyword evidence="4" id="KW-0963">Cytoplasm</keyword>
<dbReference type="Pfam" id="PF00069">
    <property type="entry name" value="Pkinase"/>
    <property type="match status" value="1"/>
</dbReference>
<evidence type="ECO:0000256" key="3">
    <source>
        <dbReference type="ARBA" id="ARBA00012442"/>
    </source>
</evidence>
<dbReference type="GO" id="GO:0005524">
    <property type="term" value="F:ATP binding"/>
    <property type="evidence" value="ECO:0007669"/>
    <property type="project" value="UniProtKB-KW"/>
</dbReference>
<dbReference type="Pfam" id="PF18397">
    <property type="entry name" value="IKBKB_SDD"/>
    <property type="match status" value="1"/>
</dbReference>
<dbReference type="Gene3D" id="3.10.20.90">
    <property type="entry name" value="Phosphatidylinositol 3-kinase Catalytic Subunit, Chain A, domain 1"/>
    <property type="match status" value="1"/>
</dbReference>
<keyword evidence="10" id="KW-0067">ATP-binding</keyword>
<dbReference type="AlphaFoldDB" id="A0A8W8JBG4"/>
<evidence type="ECO:0000256" key="8">
    <source>
        <dbReference type="ARBA" id="ARBA00022741"/>
    </source>
</evidence>
<name>A0A8W8JBG4_MAGGI</name>
<dbReference type="InterPro" id="IPR000719">
    <property type="entry name" value="Prot_kinase_dom"/>
</dbReference>
<organism evidence="14 15">
    <name type="scientific">Magallana gigas</name>
    <name type="common">Pacific oyster</name>
    <name type="synonym">Crassostrea gigas</name>
    <dbReference type="NCBI Taxonomy" id="29159"/>
    <lineage>
        <taxon>Eukaryota</taxon>
        <taxon>Metazoa</taxon>
        <taxon>Spiralia</taxon>
        <taxon>Lophotrochozoa</taxon>
        <taxon>Mollusca</taxon>
        <taxon>Bivalvia</taxon>
        <taxon>Autobranchia</taxon>
        <taxon>Pteriomorphia</taxon>
        <taxon>Ostreida</taxon>
        <taxon>Ostreoidea</taxon>
        <taxon>Ostreidae</taxon>
        <taxon>Magallana</taxon>
    </lineage>
</organism>
<dbReference type="Gene3D" id="1.10.510.10">
    <property type="entry name" value="Transferase(Phosphotransferase) domain 1"/>
    <property type="match status" value="1"/>
</dbReference>
<dbReference type="GO" id="GO:0008385">
    <property type="term" value="C:IkappaB kinase complex"/>
    <property type="evidence" value="ECO:0007669"/>
    <property type="project" value="TreeGrafter"/>
</dbReference>
<evidence type="ECO:0000256" key="6">
    <source>
        <dbReference type="ARBA" id="ARBA00022553"/>
    </source>
</evidence>
<dbReference type="GO" id="GO:0005634">
    <property type="term" value="C:nucleus"/>
    <property type="evidence" value="ECO:0007669"/>
    <property type="project" value="UniProtKB-SubCell"/>
</dbReference>
<dbReference type="FunFam" id="1.10.510.10:FF:000147">
    <property type="entry name" value="Inhibitor of nuclear factor kappa-B kinase subunit beta"/>
    <property type="match status" value="1"/>
</dbReference>
<evidence type="ECO:0000256" key="2">
    <source>
        <dbReference type="ARBA" id="ARBA00004496"/>
    </source>
</evidence>
<keyword evidence="5" id="KW-0723">Serine/threonine-protein kinase</keyword>
<sequence length="732" mass="84299">MAHPQPEQRGEWIEVKILGSGGFGQVVLWKHESRDDFIALKKCRVQSEMNQKHKERWTLEVDIMKRLDHPNVIAAKDVPPELNVHVGEMPLLAMEYCSGGDLRKVLNKPENCVGLKQYDIRCLVRDIASAVEYLHKKRIIHRDLKPENIVLHPTEEQTVYKVIDLGYAKELDQSSMCTSFVGTMQYLAPELFASQKYTCTVDYWSFGTVVFECITGFRPFLPHVPPVTWHKEVYQKSQDDITGFYNSDGEVVFSQKILTPTHLCRSMQAYFEQWLSLMLRWDSQLRGGGRDGRPHCFHVLDTMLNVKILHILYVQCNQLLSYPLVENYSIQELQEKIEKETGVKVEDQDILLASGASPDPNLGAHQCWTAPGEEDWVVFLFAKGENQGGGTQIQKPIPTNVQGIFKEPTIVLPFQEQKKAWAEAVYFCNQQVVDFRRLIQSQRAAMLSMLRTHNDFAKREKKMVSNCEHLVSKLDYFEECLQHDLELYGIQSRDGGISAEKVVAKWKKVGEEMKLYHSLRENVQTLHQQSLALQTKILELQKSPFARTKQHEVLENLESIAKRCTELYQEMRQAGKGGREEYKDHKPMVKLVVKCIFTRDQSLQDLYTHLGKICACKHELFQLLPSIQQCREQIDGTTQRLLQAHKQRQSEIWSLVQMAEGMTRQDSRSSGHASMLLSMYGGASLDSIKMCDDNRETVQKCDDMIKSLIDEHEELLSSMDWSFLPPEKSKEP</sequence>
<evidence type="ECO:0000256" key="7">
    <source>
        <dbReference type="ARBA" id="ARBA00022679"/>
    </source>
</evidence>
<dbReference type="InterPro" id="IPR051180">
    <property type="entry name" value="IKK"/>
</dbReference>
<dbReference type="SMART" id="SM00220">
    <property type="entry name" value="S_TKc"/>
    <property type="match status" value="1"/>
</dbReference>
<dbReference type="InterPro" id="IPR008271">
    <property type="entry name" value="Ser/Thr_kinase_AS"/>
</dbReference>